<dbReference type="SUPFAM" id="SSF55073">
    <property type="entry name" value="Nucleotide cyclase"/>
    <property type="match status" value="1"/>
</dbReference>
<name>A0ABS1SXD7_9GAMM</name>
<dbReference type="SMART" id="SM00267">
    <property type="entry name" value="GGDEF"/>
    <property type="match status" value="1"/>
</dbReference>
<dbReference type="RefSeq" id="WP_202721485.1">
    <property type="nucleotide sequence ID" value="NZ_BPEX01000003.1"/>
</dbReference>
<reference evidence="2 3" key="1">
    <citation type="submission" date="2021-01" db="EMBL/GenBank/DDBJ databases">
        <title>Genome sequence of Shewanella schlegeliana JCM 11561.</title>
        <authorList>
            <person name="Zhang H."/>
            <person name="Li C."/>
        </authorList>
    </citation>
    <scope>NUCLEOTIDE SEQUENCE [LARGE SCALE GENOMIC DNA]</scope>
    <source>
        <strain evidence="2 3">JCM 11561</strain>
    </source>
</reference>
<comment type="caution">
    <text evidence="2">The sequence shown here is derived from an EMBL/GenBank/DDBJ whole genome shotgun (WGS) entry which is preliminary data.</text>
</comment>
<dbReference type="InterPro" id="IPR029787">
    <property type="entry name" value="Nucleotide_cyclase"/>
</dbReference>
<protein>
    <submittedName>
        <fullName evidence="2">Diguanylate cyclase</fullName>
    </submittedName>
</protein>
<sequence>MIYSFSNSGFRDPETGVYNQTYFMEVFNREWHRHIRDHQSLALLYLCPHIHETISQPQLLELFMKQVQQALLRSTDLLARLDNKAFALGIFEVDDTGAHVVIDRLEQTIGDFNHNLQKQHHGEIEYELGGCVCRPSRDLYLDTLFETVERHTEQMRLPKATGHRLIHL</sequence>
<keyword evidence="3" id="KW-1185">Reference proteome</keyword>
<dbReference type="InterPro" id="IPR000160">
    <property type="entry name" value="GGDEF_dom"/>
</dbReference>
<gene>
    <name evidence="2" type="ORF">JMA39_08655</name>
</gene>
<dbReference type="Proteomes" id="UP000604898">
    <property type="component" value="Unassembled WGS sequence"/>
</dbReference>
<dbReference type="Pfam" id="PF00990">
    <property type="entry name" value="GGDEF"/>
    <property type="match status" value="1"/>
</dbReference>
<feature type="domain" description="GGDEF" evidence="1">
    <location>
        <begin position="1"/>
        <end position="166"/>
    </location>
</feature>
<dbReference type="EMBL" id="JAESVD010000004">
    <property type="protein sequence ID" value="MBL4913211.1"/>
    <property type="molecule type" value="Genomic_DNA"/>
</dbReference>
<evidence type="ECO:0000313" key="3">
    <source>
        <dbReference type="Proteomes" id="UP000604898"/>
    </source>
</evidence>
<evidence type="ECO:0000259" key="1">
    <source>
        <dbReference type="SMART" id="SM00267"/>
    </source>
</evidence>
<dbReference type="InterPro" id="IPR043128">
    <property type="entry name" value="Rev_trsase/Diguanyl_cyclase"/>
</dbReference>
<accession>A0ABS1SXD7</accession>
<organism evidence="2 3">
    <name type="scientific">Shewanella schlegeliana</name>
    <dbReference type="NCBI Taxonomy" id="190308"/>
    <lineage>
        <taxon>Bacteria</taxon>
        <taxon>Pseudomonadati</taxon>
        <taxon>Pseudomonadota</taxon>
        <taxon>Gammaproteobacteria</taxon>
        <taxon>Alteromonadales</taxon>
        <taxon>Shewanellaceae</taxon>
        <taxon>Shewanella</taxon>
    </lineage>
</organism>
<evidence type="ECO:0000313" key="2">
    <source>
        <dbReference type="EMBL" id="MBL4913211.1"/>
    </source>
</evidence>
<proteinExistence type="predicted"/>
<dbReference type="Gene3D" id="3.30.70.270">
    <property type="match status" value="1"/>
</dbReference>